<evidence type="ECO:0000313" key="1">
    <source>
        <dbReference type="EMBL" id="MFB5681708.1"/>
    </source>
</evidence>
<accession>A0ABV5B7N7</accession>
<name>A0ABV5B7N7_9BACL</name>
<dbReference type="RefSeq" id="WP_375525489.1">
    <property type="nucleotide sequence ID" value="NZ_JBHILM010000012.1"/>
</dbReference>
<dbReference type="EMBL" id="JBHILM010000012">
    <property type="protein sequence ID" value="MFB5681708.1"/>
    <property type="molecule type" value="Genomic_DNA"/>
</dbReference>
<evidence type="ECO:0000313" key="2">
    <source>
        <dbReference type="Proteomes" id="UP001580407"/>
    </source>
</evidence>
<proteinExistence type="predicted"/>
<comment type="caution">
    <text evidence="1">The sequence shown here is derived from an EMBL/GenBank/DDBJ whole genome shotgun (WGS) entry which is preliminary data.</text>
</comment>
<gene>
    <name evidence="1" type="ORF">ACE3NQ_12360</name>
</gene>
<keyword evidence="2" id="KW-1185">Reference proteome</keyword>
<organism evidence="1 2">
    <name type="scientific">Paenibacillus terreus</name>
    <dbReference type="NCBI Taxonomy" id="1387834"/>
    <lineage>
        <taxon>Bacteria</taxon>
        <taxon>Bacillati</taxon>
        <taxon>Bacillota</taxon>
        <taxon>Bacilli</taxon>
        <taxon>Bacillales</taxon>
        <taxon>Paenibacillaceae</taxon>
        <taxon>Paenibacillus</taxon>
    </lineage>
</organism>
<sequence>MTKNVEVTLEPVCIVLGPYDEDEICYNLTRGFLVDDHHVMYVAEGYLWLRKVDQAAKHNGLYIDDPSAAGLILASNITQLDDDFLIKVHNKLTTMNALGFLISELHTLVANDIFFNVKPNESLHLHMKELRSL</sequence>
<reference evidence="1 2" key="1">
    <citation type="submission" date="2024-09" db="EMBL/GenBank/DDBJ databases">
        <authorList>
            <person name="Ruan L."/>
        </authorList>
    </citation>
    <scope>NUCLEOTIDE SEQUENCE [LARGE SCALE GENOMIC DNA]</scope>
    <source>
        <strain evidence="1 2">D33</strain>
    </source>
</reference>
<protein>
    <submittedName>
        <fullName evidence="1">Uncharacterized protein</fullName>
    </submittedName>
</protein>
<dbReference type="Proteomes" id="UP001580407">
    <property type="component" value="Unassembled WGS sequence"/>
</dbReference>